<evidence type="ECO:0000256" key="1">
    <source>
        <dbReference type="SAM" id="MobiDB-lite"/>
    </source>
</evidence>
<name>A0A1L0BAA2_9ASCO</name>
<sequence>MMDTTPCKSVECPFCRKKFASKSTYGRHLDSKRADSLHPAEEVDALRKNVVRRGERGSDEVRQEKQKIAKQKASRAYNLKDDVKERNKRRRKERDVRIKASLKAYAWYTSKLAKSEMKEPVTFLEMVAVYLPVSQWPKPGEYPGESELQKLLATLVGKSSADGVFGAWDAWKRSEGDKEKKWRDTSNKMLQETLQNTSLWEIVRCQQLINEKCKEGVENLQGGFLDMLMSGEESQDMIE</sequence>
<dbReference type="AlphaFoldDB" id="A0A1L0BAA2"/>
<evidence type="ECO:0000313" key="2">
    <source>
        <dbReference type="EMBL" id="SGZ47377.1"/>
    </source>
</evidence>
<gene>
    <name evidence="2" type="ORF">SAMEA4029010_CIC11G00000002657</name>
</gene>
<keyword evidence="3" id="KW-1185">Reference proteome</keyword>
<dbReference type="OrthoDB" id="4095993at2759"/>
<protein>
    <submittedName>
        <fullName evidence="2">CIC11C00000002657</fullName>
    </submittedName>
</protein>
<feature type="region of interest" description="Disordered" evidence="1">
    <location>
        <begin position="50"/>
        <end position="74"/>
    </location>
</feature>
<dbReference type="STRING" id="45354.A0A1L0BAA2"/>
<feature type="compositionally biased region" description="Basic and acidic residues" evidence="1">
    <location>
        <begin position="50"/>
        <end position="67"/>
    </location>
</feature>
<dbReference type="Proteomes" id="UP000182334">
    <property type="component" value="Chromosome I"/>
</dbReference>
<dbReference type="EMBL" id="LT635756">
    <property type="protein sequence ID" value="SGZ47377.1"/>
    <property type="molecule type" value="Genomic_DNA"/>
</dbReference>
<accession>A0A1L0BAA2</accession>
<proteinExistence type="predicted"/>
<reference evidence="2 3" key="1">
    <citation type="submission" date="2016-10" db="EMBL/GenBank/DDBJ databases">
        <authorList>
            <person name="de Groot N.N."/>
        </authorList>
    </citation>
    <scope>NUCLEOTIDE SEQUENCE [LARGE SCALE GENOMIC DNA]</scope>
    <source>
        <strain evidence="2 3">CBS 141442</strain>
    </source>
</reference>
<organism evidence="2 3">
    <name type="scientific">Sungouiella intermedia</name>
    <dbReference type="NCBI Taxonomy" id="45354"/>
    <lineage>
        <taxon>Eukaryota</taxon>
        <taxon>Fungi</taxon>
        <taxon>Dikarya</taxon>
        <taxon>Ascomycota</taxon>
        <taxon>Saccharomycotina</taxon>
        <taxon>Pichiomycetes</taxon>
        <taxon>Metschnikowiaceae</taxon>
        <taxon>Sungouiella</taxon>
    </lineage>
</organism>
<evidence type="ECO:0000313" key="3">
    <source>
        <dbReference type="Proteomes" id="UP000182334"/>
    </source>
</evidence>